<dbReference type="AlphaFoldDB" id="A0A1R2BF66"/>
<feature type="coiled-coil region" evidence="2">
    <location>
        <begin position="64"/>
        <end position="91"/>
    </location>
</feature>
<keyword evidence="2" id="KW-0175">Coiled coil</keyword>
<dbReference type="InterPro" id="IPR013087">
    <property type="entry name" value="Znf_C2H2_type"/>
</dbReference>
<dbReference type="OrthoDB" id="21530at2759"/>
<dbReference type="GO" id="GO:0008270">
    <property type="term" value="F:zinc ion binding"/>
    <property type="evidence" value="ECO:0007669"/>
    <property type="project" value="UniProtKB-KW"/>
</dbReference>
<keyword evidence="1" id="KW-0479">Metal-binding</keyword>
<dbReference type="EMBL" id="MPUH01000695">
    <property type="protein sequence ID" value="OMJ75364.1"/>
    <property type="molecule type" value="Genomic_DNA"/>
</dbReference>
<evidence type="ECO:0000256" key="2">
    <source>
        <dbReference type="SAM" id="Coils"/>
    </source>
</evidence>
<accession>A0A1R2BF66</accession>
<dbReference type="PROSITE" id="PS50157">
    <property type="entry name" value="ZINC_FINGER_C2H2_2"/>
    <property type="match status" value="1"/>
</dbReference>
<reference evidence="4 5" key="1">
    <citation type="submission" date="2016-11" db="EMBL/GenBank/DDBJ databases">
        <title>The macronuclear genome of Stentor coeruleus: a giant cell with tiny introns.</title>
        <authorList>
            <person name="Slabodnick M."/>
            <person name="Ruby J.G."/>
            <person name="Reiff S.B."/>
            <person name="Swart E.C."/>
            <person name="Gosai S."/>
            <person name="Prabakaran S."/>
            <person name="Witkowska E."/>
            <person name="Larue G.E."/>
            <person name="Fisher S."/>
            <person name="Freeman R.M."/>
            <person name="Gunawardena J."/>
            <person name="Chu W."/>
            <person name="Stover N.A."/>
            <person name="Gregory B.D."/>
            <person name="Nowacki M."/>
            <person name="Derisi J."/>
            <person name="Roy S.W."/>
            <person name="Marshall W.F."/>
            <person name="Sood P."/>
        </authorList>
    </citation>
    <scope>NUCLEOTIDE SEQUENCE [LARGE SCALE GENOMIC DNA]</scope>
    <source>
        <strain evidence="4">WM001</strain>
    </source>
</reference>
<feature type="domain" description="C2H2-type" evidence="3">
    <location>
        <begin position="118"/>
        <end position="141"/>
    </location>
</feature>
<keyword evidence="1" id="KW-0862">Zinc</keyword>
<evidence type="ECO:0000259" key="3">
    <source>
        <dbReference type="PROSITE" id="PS50157"/>
    </source>
</evidence>
<sequence>MENVQIKEDFPGIFPNSKIELKNINKVPYFCIPINESLDGSSPVPPFDITKDYTLECFNLQEKNEELAVKIESLGIEIREIKEKIVDMEKTKIPSKSKKYSISKKRDRRKSNQISRMFSCEICGRSYGSEGSLNHHTKLKHFEFFQEQQIAKNLESNRKIHENTEN</sequence>
<name>A0A1R2BF66_9CILI</name>
<gene>
    <name evidence="4" type="ORF">SteCoe_25520</name>
</gene>
<organism evidence="4 5">
    <name type="scientific">Stentor coeruleus</name>
    <dbReference type="NCBI Taxonomy" id="5963"/>
    <lineage>
        <taxon>Eukaryota</taxon>
        <taxon>Sar</taxon>
        <taxon>Alveolata</taxon>
        <taxon>Ciliophora</taxon>
        <taxon>Postciliodesmatophora</taxon>
        <taxon>Heterotrichea</taxon>
        <taxon>Heterotrichida</taxon>
        <taxon>Stentoridae</taxon>
        <taxon>Stentor</taxon>
    </lineage>
</organism>
<evidence type="ECO:0000313" key="5">
    <source>
        <dbReference type="Proteomes" id="UP000187209"/>
    </source>
</evidence>
<protein>
    <recommendedName>
        <fullName evidence="3">C2H2-type domain-containing protein</fullName>
    </recommendedName>
</protein>
<evidence type="ECO:0000313" key="4">
    <source>
        <dbReference type="EMBL" id="OMJ75364.1"/>
    </source>
</evidence>
<proteinExistence type="predicted"/>
<keyword evidence="1" id="KW-0863">Zinc-finger</keyword>
<comment type="caution">
    <text evidence="4">The sequence shown here is derived from an EMBL/GenBank/DDBJ whole genome shotgun (WGS) entry which is preliminary data.</text>
</comment>
<dbReference type="Proteomes" id="UP000187209">
    <property type="component" value="Unassembled WGS sequence"/>
</dbReference>
<evidence type="ECO:0000256" key="1">
    <source>
        <dbReference type="PROSITE-ProRule" id="PRU00042"/>
    </source>
</evidence>
<dbReference type="PROSITE" id="PS00028">
    <property type="entry name" value="ZINC_FINGER_C2H2_1"/>
    <property type="match status" value="1"/>
</dbReference>
<keyword evidence="5" id="KW-1185">Reference proteome</keyword>
<dbReference type="SMART" id="SM00355">
    <property type="entry name" value="ZnF_C2H2"/>
    <property type="match status" value="1"/>
</dbReference>